<keyword evidence="4" id="KW-1185">Reference proteome</keyword>
<keyword evidence="2" id="KW-0472">Membrane</keyword>
<gene>
    <name evidence="3" type="ORF">ACFQZP_39940</name>
</gene>
<feature type="compositionally biased region" description="Low complexity" evidence="1">
    <location>
        <begin position="423"/>
        <end position="440"/>
    </location>
</feature>
<feature type="compositionally biased region" description="Polar residues" evidence="1">
    <location>
        <begin position="390"/>
        <end position="401"/>
    </location>
</feature>
<organism evidence="3 4">
    <name type="scientific">Streptomyces lutosisoli</name>
    <dbReference type="NCBI Taxonomy" id="2665721"/>
    <lineage>
        <taxon>Bacteria</taxon>
        <taxon>Bacillati</taxon>
        <taxon>Actinomycetota</taxon>
        <taxon>Actinomycetes</taxon>
        <taxon>Kitasatosporales</taxon>
        <taxon>Streptomycetaceae</taxon>
        <taxon>Streptomyces</taxon>
    </lineage>
</organism>
<evidence type="ECO:0000313" key="3">
    <source>
        <dbReference type="EMBL" id="MFD0287695.1"/>
    </source>
</evidence>
<sequence>MKTPTTANLTRAQRALIGVVVAGAVVIAGIGFAGSYAAVRELAVKKGFGNFSYVFPIGIDAGICVLLALDLLLTWIRIPFPLLRQTAWLLTAATIAFNGAAAWPDPLGTGMHAVIPVLFVVAVEAARHAIGRIADITADKHMEGVRFTRWMLSPGPTFRLWRRMKLWELRSYEQVIKLEQDRLVYQARLHARFGRAWRRKAPVESLMPLRLARYGVPLAETASAGLSAAGIDEPMPVLAGPSPVAGPTSLAPASAEHQRAGEAGGPSEAVSGHQDESEAFPKPAAEAPVDEQPEEPTEVAAEASALGLTADSHSSFPAAYAEYLNHYGDFPNAHQFALFLADYYGITDNGQPIPEKDLVPVVKELRRRVGNPGEWVTDPSVTDLPPNGMTDPSVTAPTQAGATDPVGHAPSVTEAPYAGGPSVTPAAAPQVPVAEPVPTASAADGPTADGRLPRQTALDLTTGSVTGRQEGDTTPWEATITDTGEATARVPEQQVDETPVGELTEEQRVERVVQWLIEAEDEGKRFSGAEAARRNQVSPKTGQRDVLKAKELLNEQQRERGRGHLRSVRND</sequence>
<feature type="compositionally biased region" description="Acidic residues" evidence="1">
    <location>
        <begin position="288"/>
        <end position="297"/>
    </location>
</feature>
<evidence type="ECO:0000256" key="1">
    <source>
        <dbReference type="SAM" id="MobiDB-lite"/>
    </source>
</evidence>
<feature type="region of interest" description="Disordered" evidence="1">
    <location>
        <begin position="238"/>
        <end position="301"/>
    </location>
</feature>
<dbReference type="EMBL" id="JBHTEC010000004">
    <property type="protein sequence ID" value="MFD0287695.1"/>
    <property type="molecule type" value="Genomic_DNA"/>
</dbReference>
<dbReference type="InterPro" id="IPR021235">
    <property type="entry name" value="DUF2637"/>
</dbReference>
<dbReference type="RefSeq" id="WP_381301682.1">
    <property type="nucleotide sequence ID" value="NZ_JBHTEC010000004.1"/>
</dbReference>
<dbReference type="Proteomes" id="UP001596957">
    <property type="component" value="Unassembled WGS sequence"/>
</dbReference>
<proteinExistence type="predicted"/>
<accession>A0ABW2VTL1</accession>
<keyword evidence="2" id="KW-1133">Transmembrane helix</keyword>
<feature type="transmembrane region" description="Helical" evidence="2">
    <location>
        <begin position="87"/>
        <end position="104"/>
    </location>
</feature>
<dbReference type="PANTHER" id="PTHR23242">
    <property type="entry name" value="TRANSCRIPTION FACTOR HOXA13"/>
    <property type="match status" value="1"/>
</dbReference>
<evidence type="ECO:0000313" key="4">
    <source>
        <dbReference type="Proteomes" id="UP001596957"/>
    </source>
</evidence>
<feature type="compositionally biased region" description="Basic and acidic residues" evidence="1">
    <location>
        <begin position="522"/>
        <end position="533"/>
    </location>
</feature>
<comment type="caution">
    <text evidence="3">The sequence shown here is derived from an EMBL/GenBank/DDBJ whole genome shotgun (WGS) entry which is preliminary data.</text>
</comment>
<feature type="transmembrane region" description="Helical" evidence="2">
    <location>
        <begin position="51"/>
        <end position="75"/>
    </location>
</feature>
<name>A0ABW2VTL1_9ACTN</name>
<dbReference type="Pfam" id="PF10935">
    <property type="entry name" value="DUF2637"/>
    <property type="match status" value="1"/>
</dbReference>
<feature type="compositionally biased region" description="Polar residues" evidence="1">
    <location>
        <begin position="458"/>
        <end position="467"/>
    </location>
</feature>
<keyword evidence="2" id="KW-0812">Transmembrane</keyword>
<reference evidence="4" key="1">
    <citation type="journal article" date="2019" name="Int. J. Syst. Evol. Microbiol.">
        <title>The Global Catalogue of Microorganisms (GCM) 10K type strain sequencing project: providing services to taxonomists for standard genome sequencing and annotation.</title>
        <authorList>
            <consortium name="The Broad Institute Genomics Platform"/>
            <consortium name="The Broad Institute Genome Sequencing Center for Infectious Disease"/>
            <person name="Wu L."/>
            <person name="Ma J."/>
        </authorList>
    </citation>
    <scope>NUCLEOTIDE SEQUENCE [LARGE SCALE GENOMIC DNA]</scope>
    <source>
        <strain evidence="4">CGMCC 4.7198</strain>
    </source>
</reference>
<feature type="transmembrane region" description="Helical" evidence="2">
    <location>
        <begin position="15"/>
        <end position="39"/>
    </location>
</feature>
<dbReference type="PANTHER" id="PTHR23242:SF9">
    <property type="entry name" value="TRANSCRIPTION FACTOR HOXA13"/>
    <property type="match status" value="1"/>
</dbReference>
<feature type="region of interest" description="Disordered" evidence="1">
    <location>
        <begin position="373"/>
        <end position="476"/>
    </location>
</feature>
<protein>
    <submittedName>
        <fullName evidence="3">DUF2637 domain-containing protein</fullName>
    </submittedName>
</protein>
<feature type="compositionally biased region" description="Basic and acidic residues" evidence="1">
    <location>
        <begin position="542"/>
        <end position="571"/>
    </location>
</feature>
<feature type="region of interest" description="Disordered" evidence="1">
    <location>
        <begin position="521"/>
        <end position="571"/>
    </location>
</feature>
<evidence type="ECO:0000256" key="2">
    <source>
        <dbReference type="SAM" id="Phobius"/>
    </source>
</evidence>